<accession>A0A0E9P8L7</accession>
<sequence>MNCWISFIKLCTVVAPSIKCTVSSIKFRTKTYFLLICLCIPQFSIFNTKFICG</sequence>
<name>A0A0E9P8L7_ANGAN</name>
<evidence type="ECO:0000313" key="1">
    <source>
        <dbReference type="EMBL" id="JAH00971.1"/>
    </source>
</evidence>
<dbReference type="EMBL" id="GBXM01107606">
    <property type="protein sequence ID" value="JAH00971.1"/>
    <property type="molecule type" value="Transcribed_RNA"/>
</dbReference>
<organism evidence="1">
    <name type="scientific">Anguilla anguilla</name>
    <name type="common">European freshwater eel</name>
    <name type="synonym">Muraena anguilla</name>
    <dbReference type="NCBI Taxonomy" id="7936"/>
    <lineage>
        <taxon>Eukaryota</taxon>
        <taxon>Metazoa</taxon>
        <taxon>Chordata</taxon>
        <taxon>Craniata</taxon>
        <taxon>Vertebrata</taxon>
        <taxon>Euteleostomi</taxon>
        <taxon>Actinopterygii</taxon>
        <taxon>Neopterygii</taxon>
        <taxon>Teleostei</taxon>
        <taxon>Anguilliformes</taxon>
        <taxon>Anguillidae</taxon>
        <taxon>Anguilla</taxon>
    </lineage>
</organism>
<proteinExistence type="predicted"/>
<reference evidence="1" key="1">
    <citation type="submission" date="2014-11" db="EMBL/GenBank/DDBJ databases">
        <authorList>
            <person name="Amaro Gonzalez C."/>
        </authorList>
    </citation>
    <scope>NUCLEOTIDE SEQUENCE</scope>
</reference>
<dbReference type="AlphaFoldDB" id="A0A0E9P8L7"/>
<protein>
    <submittedName>
        <fullName evidence="1">Uncharacterized protein</fullName>
    </submittedName>
</protein>
<reference evidence="1" key="2">
    <citation type="journal article" date="2015" name="Fish Shellfish Immunol.">
        <title>Early steps in the European eel (Anguilla anguilla)-Vibrio vulnificus interaction in the gills: Role of the RtxA13 toxin.</title>
        <authorList>
            <person name="Callol A."/>
            <person name="Pajuelo D."/>
            <person name="Ebbesson L."/>
            <person name="Teles M."/>
            <person name="MacKenzie S."/>
            <person name="Amaro C."/>
        </authorList>
    </citation>
    <scope>NUCLEOTIDE SEQUENCE</scope>
</reference>